<evidence type="ECO:0000256" key="2">
    <source>
        <dbReference type="SAM" id="MobiDB-lite"/>
    </source>
</evidence>
<dbReference type="SUPFAM" id="SSF111369">
    <property type="entry name" value="HlyD-like secretion proteins"/>
    <property type="match status" value="1"/>
</dbReference>
<dbReference type="AlphaFoldDB" id="A0A944CBW2"/>
<dbReference type="Proteomes" id="UP000705379">
    <property type="component" value="Unassembled WGS sequence"/>
</dbReference>
<name>A0A944CBW2_9HYPH</name>
<accession>A0A944CBW2</accession>
<reference evidence="4" key="1">
    <citation type="submission" date="2018-08" db="EMBL/GenBank/DDBJ databases">
        <authorList>
            <person name="Jin W."/>
            <person name="Wang H."/>
            <person name="Yang Y."/>
            <person name="Li M."/>
            <person name="Liu J."/>
        </authorList>
    </citation>
    <scope>NUCLEOTIDE SEQUENCE</scope>
    <source>
        <strain evidence="4">AESS21</strain>
    </source>
</reference>
<dbReference type="PANTHER" id="PTHR30469:SF36">
    <property type="entry name" value="BLL3903 PROTEIN"/>
    <property type="match status" value="1"/>
</dbReference>
<dbReference type="GO" id="GO:1990281">
    <property type="term" value="C:efflux pump complex"/>
    <property type="evidence" value="ECO:0007669"/>
    <property type="project" value="TreeGrafter"/>
</dbReference>
<reference evidence="4" key="2">
    <citation type="journal article" date="2021" name="Microorganisms">
        <title>Bacterial Dimethylsulfoniopropionate Biosynthesis in the East China Sea.</title>
        <authorList>
            <person name="Liu J."/>
            <person name="Zhang Y."/>
            <person name="Liu J."/>
            <person name="Zhong H."/>
            <person name="Williams B.T."/>
            <person name="Zheng Y."/>
            <person name="Curson A.R.J."/>
            <person name="Sun C."/>
            <person name="Sun H."/>
            <person name="Song D."/>
            <person name="Wagner Mackenzie B."/>
            <person name="Bermejo Martinez A."/>
            <person name="Todd J.D."/>
            <person name="Zhang X.H."/>
        </authorList>
    </citation>
    <scope>NUCLEOTIDE SEQUENCE</scope>
    <source>
        <strain evidence="4">AESS21</strain>
    </source>
</reference>
<dbReference type="RefSeq" id="WP_213216032.1">
    <property type="nucleotide sequence ID" value="NZ_QTKU01000002.1"/>
</dbReference>
<sequence>MRFLTRGLIGLVLLAIMASTIGYGVYRVSTAMNQEEARRRPPVQERTYAVNVSSLTSETVAPITTAYGQVESWRSLEIRASSEGRLDGVAAKFRDGAAVKGGELLVRIDPADAQSELLDAQAAQADAEAHKAEAEEAIVVAEQELVAAEKQLELRRQALDRQTQLREKGYSTMVQVEQEQLSVAALEQALSNRLQSVITSRKNVERMELGVARARIAVQDAERTLEETTITAPFSGTLDQVNATLGRRVSSSETLAVLIDPTALEVKFSVSTQQFSRFLDDAGRLIQVPVEAQLDLGDRVVSVPGTLDRAAAVVATGEAGRTLFASLDVDADTPLRPGDFLTVKLEEPALENVAVIPASAASEDGRILVVDEEQRLGAAQARVLRRMGDQLVVTDVPFGQLYVRERLPHLSAGLKVTPRVVGTPGEAPEAAETSQGGPKPASGPAAPEDLVTLEPDRRDALIARLSESRMPEERKARLINILNQPKVPSEVLERIENGRGRGERS</sequence>
<feature type="domain" description="Multidrug resistance protein MdtA-like barrel-sandwich hybrid" evidence="3">
    <location>
        <begin position="76"/>
        <end position="259"/>
    </location>
</feature>
<evidence type="ECO:0000313" key="5">
    <source>
        <dbReference type="Proteomes" id="UP000705379"/>
    </source>
</evidence>
<evidence type="ECO:0000256" key="1">
    <source>
        <dbReference type="SAM" id="Coils"/>
    </source>
</evidence>
<feature type="coiled-coil region" evidence="1">
    <location>
        <begin position="115"/>
        <end position="158"/>
    </location>
</feature>
<dbReference type="EMBL" id="QTKU01000002">
    <property type="protein sequence ID" value="MBS8260505.1"/>
    <property type="molecule type" value="Genomic_DNA"/>
</dbReference>
<feature type="region of interest" description="Disordered" evidence="2">
    <location>
        <begin position="418"/>
        <end position="458"/>
    </location>
</feature>
<dbReference type="Gene3D" id="1.10.287.470">
    <property type="entry name" value="Helix hairpin bin"/>
    <property type="match status" value="1"/>
</dbReference>
<evidence type="ECO:0000259" key="3">
    <source>
        <dbReference type="Pfam" id="PF25917"/>
    </source>
</evidence>
<comment type="caution">
    <text evidence="4">The sequence shown here is derived from an EMBL/GenBank/DDBJ whole genome shotgun (WGS) entry which is preliminary data.</text>
</comment>
<dbReference type="Gene3D" id="2.40.30.170">
    <property type="match status" value="1"/>
</dbReference>
<evidence type="ECO:0000313" key="4">
    <source>
        <dbReference type="EMBL" id="MBS8260505.1"/>
    </source>
</evidence>
<proteinExistence type="predicted"/>
<protein>
    <submittedName>
        <fullName evidence="4">HlyD family efflux transporter periplasmic adaptor subunit</fullName>
    </submittedName>
</protein>
<organism evidence="4 5">
    <name type="scientific">Roseibium polysiphoniae</name>
    <dbReference type="NCBI Taxonomy" id="2571221"/>
    <lineage>
        <taxon>Bacteria</taxon>
        <taxon>Pseudomonadati</taxon>
        <taxon>Pseudomonadota</taxon>
        <taxon>Alphaproteobacteria</taxon>
        <taxon>Hyphomicrobiales</taxon>
        <taxon>Stappiaceae</taxon>
        <taxon>Roseibium</taxon>
    </lineage>
</organism>
<dbReference type="Gene3D" id="2.40.50.100">
    <property type="match status" value="1"/>
</dbReference>
<dbReference type="Pfam" id="PF25917">
    <property type="entry name" value="BSH_RND"/>
    <property type="match status" value="1"/>
</dbReference>
<dbReference type="PANTHER" id="PTHR30469">
    <property type="entry name" value="MULTIDRUG RESISTANCE PROTEIN MDTA"/>
    <property type="match status" value="1"/>
</dbReference>
<dbReference type="InterPro" id="IPR058625">
    <property type="entry name" value="MdtA-like_BSH"/>
</dbReference>
<keyword evidence="1" id="KW-0175">Coiled coil</keyword>
<gene>
    <name evidence="4" type="ORF">DYI23_09775</name>
</gene>
<dbReference type="GO" id="GO:0015562">
    <property type="term" value="F:efflux transmembrane transporter activity"/>
    <property type="evidence" value="ECO:0007669"/>
    <property type="project" value="TreeGrafter"/>
</dbReference>
<feature type="compositionally biased region" description="Low complexity" evidence="2">
    <location>
        <begin position="436"/>
        <end position="447"/>
    </location>
</feature>